<dbReference type="Proteomes" id="UP000245207">
    <property type="component" value="Unassembled WGS sequence"/>
</dbReference>
<sequence>MGRKLDAFLGRKFKTSKFKATVNLAVSRLAVLKNKPQARLTMTRSDVVQLLTLGHHEHALHRVDQMIKEQNMLDVYVMLDAPRCGEFPELQEIRAILTARYGKEFANGAIELRSNCGVSTRMIQKLSPRKSSLEIRMKILNEIAAENDIVLKLDDSSPVLKKGEGESKTNVIETNPSVSADDFDEVMSFTESMKGRKEYRNVEDAAQAAPNTRPRKVLEKSKLEIPEPESGHEHEVVNVEAADETSKNNMKDTNGNDLIVDKPLENNVVFDESDNEIENEPVGFMSSKQLERNAGNIEPQSDKGSKVHQLDLTKRPISVRKKRVFGP</sequence>
<comment type="similarity">
    <text evidence="1">Belongs to the IST1 family.</text>
</comment>
<keyword evidence="4" id="KW-1185">Reference proteome</keyword>
<dbReference type="OrthoDB" id="29853at2759"/>
<dbReference type="Pfam" id="PF03398">
    <property type="entry name" value="Ist1"/>
    <property type="match status" value="2"/>
</dbReference>
<dbReference type="GO" id="GO:0015031">
    <property type="term" value="P:protein transport"/>
    <property type="evidence" value="ECO:0007669"/>
    <property type="project" value="InterPro"/>
</dbReference>
<dbReference type="InterPro" id="IPR042277">
    <property type="entry name" value="IST1-like"/>
</dbReference>
<feature type="region of interest" description="Disordered" evidence="2">
    <location>
        <begin position="294"/>
        <end position="315"/>
    </location>
</feature>
<evidence type="ECO:0000313" key="4">
    <source>
        <dbReference type="Proteomes" id="UP000245207"/>
    </source>
</evidence>
<evidence type="ECO:0000313" key="3">
    <source>
        <dbReference type="EMBL" id="PWA89785.1"/>
    </source>
</evidence>
<evidence type="ECO:0000256" key="2">
    <source>
        <dbReference type="SAM" id="MobiDB-lite"/>
    </source>
</evidence>
<feature type="compositionally biased region" description="Basic and acidic residues" evidence="2">
    <location>
        <begin position="300"/>
        <end position="314"/>
    </location>
</feature>
<evidence type="ECO:0000256" key="1">
    <source>
        <dbReference type="ARBA" id="ARBA00005536"/>
    </source>
</evidence>
<gene>
    <name evidence="3" type="ORF">CTI12_AA107790</name>
</gene>
<dbReference type="STRING" id="35608.A0A2U1PVM0"/>
<feature type="region of interest" description="Disordered" evidence="2">
    <location>
        <begin position="226"/>
        <end position="259"/>
    </location>
</feature>
<dbReference type="EMBL" id="PKPP01000686">
    <property type="protein sequence ID" value="PWA89785.1"/>
    <property type="molecule type" value="Genomic_DNA"/>
</dbReference>
<dbReference type="Gene3D" id="1.20.1260.60">
    <property type="entry name" value="Vacuolar protein sorting-associated protein Ist1"/>
    <property type="match status" value="2"/>
</dbReference>
<dbReference type="InterPro" id="IPR005061">
    <property type="entry name" value="Ist1"/>
</dbReference>
<dbReference type="AlphaFoldDB" id="A0A2U1PVM0"/>
<dbReference type="PANTHER" id="PTHR12161">
    <property type="entry name" value="IST1 FAMILY MEMBER"/>
    <property type="match status" value="1"/>
</dbReference>
<dbReference type="PANTHER" id="PTHR12161:SF16">
    <property type="entry name" value="REGULATOR OF VPS4 ACTIVITY IN THE MVB PATHWAY PROTEIN"/>
    <property type="match status" value="1"/>
</dbReference>
<comment type="caution">
    <text evidence="3">The sequence shown here is derived from an EMBL/GenBank/DDBJ whole genome shotgun (WGS) entry which is preliminary data.</text>
</comment>
<feature type="compositionally biased region" description="Basic and acidic residues" evidence="2">
    <location>
        <begin position="226"/>
        <end position="237"/>
    </location>
</feature>
<protein>
    <submittedName>
        <fullName evidence="3">Uncharacterized protein</fullName>
    </submittedName>
</protein>
<organism evidence="3 4">
    <name type="scientific">Artemisia annua</name>
    <name type="common">Sweet wormwood</name>
    <dbReference type="NCBI Taxonomy" id="35608"/>
    <lineage>
        <taxon>Eukaryota</taxon>
        <taxon>Viridiplantae</taxon>
        <taxon>Streptophyta</taxon>
        <taxon>Embryophyta</taxon>
        <taxon>Tracheophyta</taxon>
        <taxon>Spermatophyta</taxon>
        <taxon>Magnoliopsida</taxon>
        <taxon>eudicotyledons</taxon>
        <taxon>Gunneridae</taxon>
        <taxon>Pentapetalae</taxon>
        <taxon>asterids</taxon>
        <taxon>campanulids</taxon>
        <taxon>Asterales</taxon>
        <taxon>Asteraceae</taxon>
        <taxon>Asteroideae</taxon>
        <taxon>Anthemideae</taxon>
        <taxon>Artemisiinae</taxon>
        <taxon>Artemisia</taxon>
    </lineage>
</organism>
<proteinExistence type="inferred from homology"/>
<name>A0A2U1PVM0_ARTAN</name>
<reference evidence="3 4" key="1">
    <citation type="journal article" date="2018" name="Mol. Plant">
        <title>The genome of Artemisia annua provides insight into the evolution of Asteraceae family and artemisinin biosynthesis.</title>
        <authorList>
            <person name="Shen Q."/>
            <person name="Zhang L."/>
            <person name="Liao Z."/>
            <person name="Wang S."/>
            <person name="Yan T."/>
            <person name="Shi P."/>
            <person name="Liu M."/>
            <person name="Fu X."/>
            <person name="Pan Q."/>
            <person name="Wang Y."/>
            <person name="Lv Z."/>
            <person name="Lu X."/>
            <person name="Zhang F."/>
            <person name="Jiang W."/>
            <person name="Ma Y."/>
            <person name="Chen M."/>
            <person name="Hao X."/>
            <person name="Li L."/>
            <person name="Tang Y."/>
            <person name="Lv G."/>
            <person name="Zhou Y."/>
            <person name="Sun X."/>
            <person name="Brodelius P.E."/>
            <person name="Rose J.K.C."/>
            <person name="Tang K."/>
        </authorList>
    </citation>
    <scope>NUCLEOTIDE SEQUENCE [LARGE SCALE GENOMIC DNA]</scope>
    <source>
        <strain evidence="4">cv. Huhao1</strain>
        <tissue evidence="3">Leaf</tissue>
    </source>
</reference>
<accession>A0A2U1PVM0</accession>